<protein>
    <submittedName>
        <fullName evidence="3">Uncharacterized protein</fullName>
    </submittedName>
</protein>
<dbReference type="Proteomes" id="UP000887565">
    <property type="component" value="Unplaced"/>
</dbReference>
<feature type="compositionally biased region" description="Basic and acidic residues" evidence="1">
    <location>
        <begin position="100"/>
        <end position="115"/>
    </location>
</feature>
<evidence type="ECO:0000313" key="3">
    <source>
        <dbReference type="WBParaSite" id="nRc.2.0.1.t01659-RA"/>
    </source>
</evidence>
<name>A0A915HJN7_ROMCU</name>
<dbReference type="WBParaSite" id="nRc.2.0.1.t01659-RA">
    <property type="protein sequence ID" value="nRc.2.0.1.t01659-RA"/>
    <property type="gene ID" value="nRc.2.0.1.g01659"/>
</dbReference>
<reference evidence="3" key="1">
    <citation type="submission" date="2022-11" db="UniProtKB">
        <authorList>
            <consortium name="WormBaseParasite"/>
        </authorList>
    </citation>
    <scope>IDENTIFICATION</scope>
</reference>
<feature type="region of interest" description="Disordered" evidence="1">
    <location>
        <begin position="71"/>
        <end position="115"/>
    </location>
</feature>
<feature type="compositionally biased region" description="Polar residues" evidence="1">
    <location>
        <begin position="74"/>
        <end position="98"/>
    </location>
</feature>
<accession>A0A915HJN7</accession>
<evidence type="ECO:0000313" key="2">
    <source>
        <dbReference type="Proteomes" id="UP000887565"/>
    </source>
</evidence>
<sequence>MNVNGSCATSPSPTSAHYKSIDIDASTWHSEDEQNTNKNFAERSRIPAEMISKRMRLSLILHTKRRKKKLLEASQDSSPMGKSIAVSGSITPASSNSRIELLHKSDGAEREKHGQ</sequence>
<keyword evidence="2" id="KW-1185">Reference proteome</keyword>
<organism evidence="2 3">
    <name type="scientific">Romanomermis culicivorax</name>
    <name type="common">Nematode worm</name>
    <dbReference type="NCBI Taxonomy" id="13658"/>
    <lineage>
        <taxon>Eukaryota</taxon>
        <taxon>Metazoa</taxon>
        <taxon>Ecdysozoa</taxon>
        <taxon>Nematoda</taxon>
        <taxon>Enoplea</taxon>
        <taxon>Dorylaimia</taxon>
        <taxon>Mermithida</taxon>
        <taxon>Mermithoidea</taxon>
        <taxon>Mermithidae</taxon>
        <taxon>Romanomermis</taxon>
    </lineage>
</organism>
<proteinExistence type="predicted"/>
<dbReference type="AlphaFoldDB" id="A0A915HJN7"/>
<evidence type="ECO:0000256" key="1">
    <source>
        <dbReference type="SAM" id="MobiDB-lite"/>
    </source>
</evidence>